<reference evidence="1 2" key="1">
    <citation type="submission" date="2017-06" db="EMBL/GenBank/DDBJ databases">
        <title>Celeribacter sp. TSPH2 complete genome sequence.</title>
        <authorList>
            <person name="Woo J.-H."/>
            <person name="Kim H.-S."/>
        </authorList>
    </citation>
    <scope>NUCLEOTIDE SEQUENCE [LARGE SCALE GENOMIC DNA]</scope>
    <source>
        <strain evidence="1 2">TSPH2</strain>
    </source>
</reference>
<dbReference type="AlphaFoldDB" id="A0A291GDZ2"/>
<name>A0A291GDZ2_9RHOB</name>
<dbReference type="Proteomes" id="UP000217935">
    <property type="component" value="Chromosome"/>
</dbReference>
<evidence type="ECO:0000313" key="1">
    <source>
        <dbReference type="EMBL" id="ATG48272.1"/>
    </source>
</evidence>
<keyword evidence="2" id="KW-1185">Reference proteome</keyword>
<organism evidence="1 2">
    <name type="scientific">Celeribacter ethanolicus</name>
    <dbReference type="NCBI Taxonomy" id="1758178"/>
    <lineage>
        <taxon>Bacteria</taxon>
        <taxon>Pseudomonadati</taxon>
        <taxon>Pseudomonadota</taxon>
        <taxon>Alphaproteobacteria</taxon>
        <taxon>Rhodobacterales</taxon>
        <taxon>Roseobacteraceae</taxon>
        <taxon>Celeribacter</taxon>
    </lineage>
</organism>
<protein>
    <submittedName>
        <fullName evidence="1">Uncharacterized protein</fullName>
    </submittedName>
</protein>
<dbReference type="EMBL" id="CP022196">
    <property type="protein sequence ID" value="ATG48272.1"/>
    <property type="molecule type" value="Genomic_DNA"/>
</dbReference>
<dbReference type="KEGG" id="ceh:CEW89_12275"/>
<accession>A0A291GDZ2</accession>
<evidence type="ECO:0000313" key="2">
    <source>
        <dbReference type="Proteomes" id="UP000217935"/>
    </source>
</evidence>
<proteinExistence type="predicted"/>
<sequence>MILWLFRQHLSGKRLPPASGRLLNYVFKKGYHSDFSFDGVGQQVEEQYRQIMATELTPEMEQVAQKIIADNEQHCRRMIRATDKFVSVGLRIPSRGRRGDG</sequence>
<gene>
    <name evidence="1" type="ORF">CEW89_12275</name>
</gene>